<dbReference type="SUPFAM" id="SSF144284">
    <property type="entry name" value="Sec2 N-terminal region"/>
    <property type="match status" value="1"/>
</dbReference>
<dbReference type="InterPro" id="IPR009449">
    <property type="entry name" value="Sec2_N"/>
</dbReference>
<dbReference type="OrthoDB" id="1748564at2759"/>
<organism evidence="4 5">
    <name type="scientific">Teratosphaeria destructans</name>
    <dbReference type="NCBI Taxonomy" id="418781"/>
    <lineage>
        <taxon>Eukaryota</taxon>
        <taxon>Fungi</taxon>
        <taxon>Dikarya</taxon>
        <taxon>Ascomycota</taxon>
        <taxon>Pezizomycotina</taxon>
        <taxon>Dothideomycetes</taxon>
        <taxon>Dothideomycetidae</taxon>
        <taxon>Mycosphaerellales</taxon>
        <taxon>Teratosphaeriaceae</taxon>
        <taxon>Teratosphaeria</taxon>
    </lineage>
</organism>
<name>A0A9W7SME2_9PEZI</name>
<feature type="region of interest" description="Disordered" evidence="2">
    <location>
        <begin position="193"/>
        <end position="213"/>
    </location>
</feature>
<sequence length="763" mass="82889">MAAVASPVMREDTMDTRRGTPSPVQRIGSNEASGKPDLSDEVAMLSTKLVNAINYQTNLDDSLQATRHELEQTRNDLERIRNEKKELDDLVARGVLVRRSSMERQLMALRQELAREREQREIAEKAKKQGEYEMEEMSAQLFEEANKMVVIAKKEAEMVERRNSQLRSQLNDTELLLVSQTEQLQDLKSVMEKLGERASEHESATRDSSVPSTPIHSITNVWDAVQFSPSAADPGASIPPNHPLYFSQLLTPVMRNDLQAYQDFQDLLSIGRRLSPHSRQGSGSAVCTSSVSQTNLAATSSPSLPGAFSFGGYSSASNSPSSATFSGASASAPPLKESKFYKRTLLEDIEPTLRLDLAPGLSFLSRRSVLSSLLAGTLVVEPFMPQQKFYGPAFACALCGESRKNEPYIRKHRFRTSEEESAQRYPLCDYCLGRIRAAGDFVGFLRMVRDGHWKADSDEDKHTAWEEAVRLRERMFWARLGGGVVPTLKGGSSEVLADGIGSPESHRAVKSARGSLESIPERRRMESAVSAIAGGDAGETNSVVDPEESREVESDVPVIVEPQAPADRSINGIAAAATGDSSAALSIAEPDVSQQRSADEVAAIDEPTSQAVQDEEKPEEDSEIVTPSFEEAPTDSQQEQVEASEQLQREAEQAKDQQPSETPATPKPASDLTPLPPVPAIAEPQAASESDNSSSRPVSPVNKSFDLGPTPAGLPHGRRPSSVLERIKAMEAKNATASEQLSGPGKRDSSPPKLGGKIPGGFD</sequence>
<evidence type="ECO:0000259" key="3">
    <source>
        <dbReference type="Pfam" id="PF06428"/>
    </source>
</evidence>
<feature type="compositionally biased region" description="Polar residues" evidence="2">
    <location>
        <begin position="687"/>
        <end position="697"/>
    </location>
</feature>
<proteinExistence type="predicted"/>
<comment type="caution">
    <text evidence="4">The sequence shown here is derived from an EMBL/GenBank/DDBJ whole genome shotgun (WGS) entry which is preliminary data.</text>
</comment>
<feature type="compositionally biased region" description="Polar residues" evidence="2">
    <location>
        <begin position="634"/>
        <end position="646"/>
    </location>
</feature>
<feature type="region of interest" description="Disordered" evidence="2">
    <location>
        <begin position="588"/>
        <end position="763"/>
    </location>
</feature>
<dbReference type="PANTHER" id="PTHR14430:SF0">
    <property type="entry name" value="SEC2P DOMAIN-CONTAINING PROTEIN"/>
    <property type="match status" value="1"/>
</dbReference>
<evidence type="ECO:0000256" key="1">
    <source>
        <dbReference type="ARBA" id="ARBA00023054"/>
    </source>
</evidence>
<evidence type="ECO:0000313" key="4">
    <source>
        <dbReference type="EMBL" id="KAH9824563.1"/>
    </source>
</evidence>
<feature type="region of interest" description="Disordered" evidence="2">
    <location>
        <begin position="530"/>
        <end position="554"/>
    </location>
</feature>
<dbReference type="InterPro" id="IPR040351">
    <property type="entry name" value="RAB3IL/RAB3IP/Sec2"/>
</dbReference>
<dbReference type="CDD" id="cd21044">
    <property type="entry name" value="Rab11BD_RAB3IP_like"/>
    <property type="match status" value="1"/>
</dbReference>
<dbReference type="PANTHER" id="PTHR14430">
    <property type="entry name" value="RABIN3-RELATED"/>
    <property type="match status" value="1"/>
</dbReference>
<dbReference type="Pfam" id="PF06428">
    <property type="entry name" value="Sec2p"/>
    <property type="match status" value="1"/>
</dbReference>
<dbReference type="GO" id="GO:0006887">
    <property type="term" value="P:exocytosis"/>
    <property type="evidence" value="ECO:0007669"/>
    <property type="project" value="TreeGrafter"/>
</dbReference>
<dbReference type="GO" id="GO:0070319">
    <property type="term" value="C:Golgi to plasma membrane transport vesicle"/>
    <property type="evidence" value="ECO:0007669"/>
    <property type="project" value="TreeGrafter"/>
</dbReference>
<evidence type="ECO:0000256" key="2">
    <source>
        <dbReference type="SAM" id="MobiDB-lite"/>
    </source>
</evidence>
<dbReference type="GO" id="GO:0005085">
    <property type="term" value="F:guanyl-nucleotide exchange factor activity"/>
    <property type="evidence" value="ECO:0007669"/>
    <property type="project" value="InterPro"/>
</dbReference>
<dbReference type="GO" id="GO:0051286">
    <property type="term" value="C:cell tip"/>
    <property type="evidence" value="ECO:0007669"/>
    <property type="project" value="TreeGrafter"/>
</dbReference>
<gene>
    <name evidence="4" type="ORF">Tdes44962_MAKER04383</name>
</gene>
<feature type="compositionally biased region" description="Basic and acidic residues" evidence="2">
    <location>
        <begin position="9"/>
        <end position="18"/>
    </location>
</feature>
<accession>A0A9W7SME2</accession>
<protein>
    <submittedName>
        <fullName evidence="4">Rab guanine nucleotide exchange factor sec2-like</fullName>
    </submittedName>
</protein>
<dbReference type="Proteomes" id="UP001138500">
    <property type="component" value="Unassembled WGS sequence"/>
</dbReference>
<dbReference type="Pfam" id="PF25555">
    <property type="entry name" value="RAB3A-like_C"/>
    <property type="match status" value="1"/>
</dbReference>
<dbReference type="AlphaFoldDB" id="A0A9W7SME2"/>
<feature type="region of interest" description="Disordered" evidence="2">
    <location>
        <begin position="1"/>
        <end position="37"/>
    </location>
</feature>
<keyword evidence="1" id="KW-0175">Coiled coil</keyword>
<keyword evidence="5" id="KW-1185">Reference proteome</keyword>
<dbReference type="Gene3D" id="6.10.140.910">
    <property type="match status" value="1"/>
</dbReference>
<dbReference type="EMBL" id="RIBY02002145">
    <property type="protein sequence ID" value="KAH9824563.1"/>
    <property type="molecule type" value="Genomic_DNA"/>
</dbReference>
<feature type="compositionally biased region" description="Basic and acidic residues" evidence="2">
    <location>
        <begin position="193"/>
        <end position="205"/>
    </location>
</feature>
<feature type="domain" description="GDP/GTP exchange factor Sec2 N-terminal" evidence="3">
    <location>
        <begin position="56"/>
        <end position="194"/>
    </location>
</feature>
<reference evidence="4 5" key="2">
    <citation type="journal article" date="2021" name="Curr. Genet.">
        <title>Genetic response to nitrogen starvation in the aggressive Eucalyptus foliar pathogen Teratosphaeria destructans.</title>
        <authorList>
            <person name="Havenga M."/>
            <person name="Wingfield B.D."/>
            <person name="Wingfield M.J."/>
            <person name="Dreyer L.L."/>
            <person name="Roets F."/>
            <person name="Aylward J."/>
        </authorList>
    </citation>
    <scope>NUCLEOTIDE SEQUENCE [LARGE SCALE GENOMIC DNA]</scope>
    <source>
        <strain evidence="4">CMW44962</strain>
    </source>
</reference>
<evidence type="ECO:0000313" key="5">
    <source>
        <dbReference type="Proteomes" id="UP001138500"/>
    </source>
</evidence>
<reference evidence="4 5" key="1">
    <citation type="journal article" date="2018" name="IMA Fungus">
        <title>IMA Genome-F 10: Nine draft genome sequences of Claviceps purpurea s.lat., including C. arundinis, C. humidiphila, and C. cf. spartinae, pseudomolecules for the pitch canker pathogen Fusarium circinatum, draft genome of Davidsoniella eucalypti, Grosmannia galeiformis, Quambalaria eucalypti, and Teratosphaeria destructans.</title>
        <authorList>
            <person name="Wingfield B.D."/>
            <person name="Liu M."/>
            <person name="Nguyen H.D."/>
            <person name="Lane F.A."/>
            <person name="Morgan S.W."/>
            <person name="De Vos L."/>
            <person name="Wilken P.M."/>
            <person name="Duong T.A."/>
            <person name="Aylward J."/>
            <person name="Coetzee M.P."/>
            <person name="Dadej K."/>
            <person name="De Beer Z.W."/>
            <person name="Findlay W."/>
            <person name="Havenga M."/>
            <person name="Kolarik M."/>
            <person name="Menzies J.G."/>
            <person name="Naidoo K."/>
            <person name="Pochopski O."/>
            <person name="Shoukouhi P."/>
            <person name="Santana Q.C."/>
            <person name="Seifert K.A."/>
            <person name="Soal N."/>
            <person name="Steenkamp E.T."/>
            <person name="Tatham C.T."/>
            <person name="van der Nest M.A."/>
            <person name="Wingfield M.J."/>
        </authorList>
    </citation>
    <scope>NUCLEOTIDE SEQUENCE [LARGE SCALE GENOMIC DNA]</scope>
    <source>
        <strain evidence="4">CMW44962</strain>
    </source>
</reference>